<sequence>MTHVKKRLSLVAAGVTAVAALAAAGCSPDSEGSTGGSDAVTDEEIQAALSEDVTLDFWSWSPQAEPMAEAFMAEYPSVTVNVENMGDPGVLYTRLQNVLQAGSGVPDVTYMEYLAMPQFVLGESISDLTRFGLDDLESEFSSSAWDQVQSETGVYGLPADSGPLVMFYREDVFAELGLEAPSTWQEYGEAAVAIHDADPSRYIAADTGDPNGTVAMIWQAGGQPFSYEGSNLTVDLADEGTLRWAQMWDGLLKDGLVDTETSMWTPEWLSALEDGSIATWVTGAWGGASLQTHVPGAAGQWRVAPVPTYADGEAASGVFGGSGLSVLSESDEQLAAAGFVEWMTTSEQAMDIWVHEAGQFPVVSSVLEDEAWLSAQSEYFGDQEVNRVFVASDEAVLPGWQYLPFEPYANTIFNDSVGGAYGGDLSIADGLVGWQEDIVQFGQSQGFTVNE</sequence>
<keyword evidence="3" id="KW-1185">Reference proteome</keyword>
<organism evidence="2 3">
    <name type="scientific">Ruania alba</name>
    <dbReference type="NCBI Taxonomy" id="648782"/>
    <lineage>
        <taxon>Bacteria</taxon>
        <taxon>Bacillati</taxon>
        <taxon>Actinomycetota</taxon>
        <taxon>Actinomycetes</taxon>
        <taxon>Micrococcales</taxon>
        <taxon>Ruaniaceae</taxon>
        <taxon>Ruania</taxon>
    </lineage>
</organism>
<dbReference type="Pfam" id="PF01547">
    <property type="entry name" value="SBP_bac_1"/>
    <property type="match status" value="1"/>
</dbReference>
<dbReference type="RefSeq" id="WP_089773765.1">
    <property type="nucleotide sequence ID" value="NZ_FNTX01000002.1"/>
</dbReference>
<feature type="signal peptide" evidence="1">
    <location>
        <begin position="1"/>
        <end position="22"/>
    </location>
</feature>
<evidence type="ECO:0000256" key="1">
    <source>
        <dbReference type="SAM" id="SignalP"/>
    </source>
</evidence>
<dbReference type="PANTHER" id="PTHR43649">
    <property type="entry name" value="ARABINOSE-BINDING PROTEIN-RELATED"/>
    <property type="match status" value="1"/>
</dbReference>
<name>A0A1H5LLR5_9MICO</name>
<dbReference type="STRING" id="648782.SAMN04488554_2875"/>
<evidence type="ECO:0000313" key="3">
    <source>
        <dbReference type="Proteomes" id="UP000199220"/>
    </source>
</evidence>
<evidence type="ECO:0000313" key="2">
    <source>
        <dbReference type="EMBL" id="SEE77985.1"/>
    </source>
</evidence>
<reference evidence="3" key="1">
    <citation type="submission" date="2016-10" db="EMBL/GenBank/DDBJ databases">
        <authorList>
            <person name="Varghese N."/>
            <person name="Submissions S."/>
        </authorList>
    </citation>
    <scope>NUCLEOTIDE SEQUENCE [LARGE SCALE GENOMIC DNA]</scope>
    <source>
        <strain evidence="3">DSM 21368</strain>
    </source>
</reference>
<dbReference type="AlphaFoldDB" id="A0A1H5LLR5"/>
<dbReference type="InterPro" id="IPR050490">
    <property type="entry name" value="Bact_solute-bd_prot1"/>
</dbReference>
<dbReference type="Proteomes" id="UP000199220">
    <property type="component" value="Unassembled WGS sequence"/>
</dbReference>
<dbReference type="CDD" id="cd13585">
    <property type="entry name" value="PBP2_TMBP_like"/>
    <property type="match status" value="1"/>
</dbReference>
<dbReference type="Gene3D" id="3.40.190.10">
    <property type="entry name" value="Periplasmic binding protein-like II"/>
    <property type="match status" value="3"/>
</dbReference>
<dbReference type="SUPFAM" id="SSF53850">
    <property type="entry name" value="Periplasmic binding protein-like II"/>
    <property type="match status" value="1"/>
</dbReference>
<dbReference type="PANTHER" id="PTHR43649:SF14">
    <property type="entry name" value="BLR3389 PROTEIN"/>
    <property type="match status" value="1"/>
</dbReference>
<accession>A0A1H5LLR5</accession>
<gene>
    <name evidence="2" type="ORF">SAMN04488554_2875</name>
</gene>
<proteinExistence type="predicted"/>
<keyword evidence="1" id="KW-0732">Signal</keyword>
<dbReference type="OrthoDB" id="2515046at2"/>
<protein>
    <submittedName>
        <fullName evidence="2">Carbohydrate ABC transporter substrate-binding protein, CUT1 family</fullName>
    </submittedName>
</protein>
<feature type="chain" id="PRO_5038368213" evidence="1">
    <location>
        <begin position="23"/>
        <end position="451"/>
    </location>
</feature>
<dbReference type="InterPro" id="IPR006059">
    <property type="entry name" value="SBP"/>
</dbReference>
<dbReference type="PROSITE" id="PS51257">
    <property type="entry name" value="PROKAR_LIPOPROTEIN"/>
    <property type="match status" value="1"/>
</dbReference>
<dbReference type="EMBL" id="FNTX01000002">
    <property type="protein sequence ID" value="SEE77985.1"/>
    <property type="molecule type" value="Genomic_DNA"/>
</dbReference>